<dbReference type="InterPro" id="IPR000073">
    <property type="entry name" value="AB_hydrolase_1"/>
</dbReference>
<dbReference type="PRINTS" id="PR00111">
    <property type="entry name" value="ABHYDROLASE"/>
</dbReference>
<dbReference type="RefSeq" id="WP_012611100.1">
    <property type="nucleotide sequence ID" value="NC_011768.1"/>
</dbReference>
<evidence type="ECO:0000259" key="1">
    <source>
        <dbReference type="Pfam" id="PF12697"/>
    </source>
</evidence>
<dbReference type="Gene3D" id="3.40.50.1820">
    <property type="entry name" value="alpha/beta hydrolase"/>
    <property type="match status" value="1"/>
</dbReference>
<dbReference type="GO" id="GO:0016787">
    <property type="term" value="F:hydrolase activity"/>
    <property type="evidence" value="ECO:0007669"/>
    <property type="project" value="UniProtKB-KW"/>
</dbReference>
<dbReference type="Proteomes" id="UP000000739">
    <property type="component" value="Chromosome"/>
</dbReference>
<accession>B8FEZ4</accession>
<dbReference type="HOGENOM" id="CLU_020336_13_3_7"/>
<dbReference type="KEGG" id="dal:Dalk_1975"/>
<feature type="domain" description="AB hydrolase-1" evidence="1">
    <location>
        <begin position="28"/>
        <end position="269"/>
    </location>
</feature>
<organism evidence="2 3">
    <name type="scientific">Desulfatibacillum aliphaticivorans</name>
    <dbReference type="NCBI Taxonomy" id="218208"/>
    <lineage>
        <taxon>Bacteria</taxon>
        <taxon>Pseudomonadati</taxon>
        <taxon>Thermodesulfobacteriota</taxon>
        <taxon>Desulfobacteria</taxon>
        <taxon>Desulfobacterales</taxon>
        <taxon>Desulfatibacillaceae</taxon>
        <taxon>Desulfatibacillum</taxon>
    </lineage>
</organism>
<evidence type="ECO:0000313" key="2">
    <source>
        <dbReference type="EMBL" id="ACL03671.1"/>
    </source>
</evidence>
<evidence type="ECO:0000313" key="3">
    <source>
        <dbReference type="Proteomes" id="UP000000739"/>
    </source>
</evidence>
<dbReference type="EMBL" id="CP001322">
    <property type="protein sequence ID" value="ACL03671.1"/>
    <property type="molecule type" value="Genomic_DNA"/>
</dbReference>
<protein>
    <submittedName>
        <fullName evidence="2">Alpha/beta hydrolase fold protein</fullName>
    </submittedName>
</protein>
<dbReference type="AlphaFoldDB" id="B8FEZ4"/>
<dbReference type="PANTHER" id="PTHR46438:SF11">
    <property type="entry name" value="LIPASE-RELATED"/>
    <property type="match status" value="1"/>
</dbReference>
<reference evidence="2 3" key="1">
    <citation type="journal article" date="2012" name="Environ. Microbiol.">
        <title>The genome sequence of Desulfatibacillum alkenivorans AK-01: a blueprint for anaerobic alkane oxidation.</title>
        <authorList>
            <person name="Callaghan A.V."/>
            <person name="Morris B.E."/>
            <person name="Pereira I.A."/>
            <person name="McInerney M.J."/>
            <person name="Austin R.N."/>
            <person name="Groves J.T."/>
            <person name="Kukor J.J."/>
            <person name="Suflita J.M."/>
            <person name="Young L.Y."/>
            <person name="Zylstra G.J."/>
            <person name="Wawrik B."/>
        </authorList>
    </citation>
    <scope>NUCLEOTIDE SEQUENCE [LARGE SCALE GENOMIC DNA]</scope>
    <source>
        <strain evidence="2 3">AK-01</strain>
    </source>
</reference>
<name>B8FEZ4_DESAL</name>
<dbReference type="InterPro" id="IPR029058">
    <property type="entry name" value="AB_hydrolase_fold"/>
</dbReference>
<dbReference type="InterPro" id="IPR000639">
    <property type="entry name" value="Epox_hydrolase-like"/>
</dbReference>
<keyword evidence="2" id="KW-0378">Hydrolase</keyword>
<keyword evidence="3" id="KW-1185">Reference proteome</keyword>
<dbReference type="PRINTS" id="PR00412">
    <property type="entry name" value="EPOXHYDRLASE"/>
</dbReference>
<dbReference type="PANTHER" id="PTHR46438">
    <property type="entry name" value="ALPHA/BETA-HYDROLASES SUPERFAMILY PROTEIN"/>
    <property type="match status" value="1"/>
</dbReference>
<sequence length="322" mass="35967">MNLLWDRFVRVNGVRIHYTELPGPGEDVLLIHGFASSSYTWQEMAPLLHKQGYNVWALDLKGFGYSEKPKSGKYDPFSLMEDVVDWMDAVGLEKAVIVGNSLGGGIASLMSLVYPEKVSKLVLINALAPYDIPHPLIIRLSHFPLAPRLAGLVVTREVVRYYLKQVFYNPRFVTPEKVQAYYEPLRSPGCLYAQTLAARAMDPKPFLRFMGDGYSVKAPVLVIWGEDDRWIPLHYGQQLLEQNMGSGTFVVLPECGHMPQEEKPVDTAKAILDFMKDVPIVQVGDTPYCHVEYIAGAPEQARPSILETNKMDEGSLLAGNPG</sequence>
<gene>
    <name evidence="2" type="ordered locus">Dalk_1975</name>
</gene>
<dbReference type="SUPFAM" id="SSF53474">
    <property type="entry name" value="alpha/beta-Hydrolases"/>
    <property type="match status" value="1"/>
</dbReference>
<dbReference type="eggNOG" id="COG2267">
    <property type="taxonomic scope" value="Bacteria"/>
</dbReference>
<dbReference type="Pfam" id="PF12697">
    <property type="entry name" value="Abhydrolase_6"/>
    <property type="match status" value="1"/>
</dbReference>
<proteinExistence type="predicted"/>